<dbReference type="GO" id="GO:0008236">
    <property type="term" value="F:serine-type peptidase activity"/>
    <property type="evidence" value="ECO:0007669"/>
    <property type="project" value="UniProtKB-KW"/>
</dbReference>
<keyword evidence="2" id="KW-0645">Protease</keyword>
<keyword evidence="6" id="KW-1185">Reference proteome</keyword>
<dbReference type="PANTHER" id="PTHR20842">
    <property type="entry name" value="PROTEASE S51 ALPHA-ASPARTYL DIPEPTIDASE"/>
    <property type="match status" value="1"/>
</dbReference>
<dbReference type="RefSeq" id="WP_029280929.1">
    <property type="nucleotide sequence ID" value="NZ_CP176757.1"/>
</dbReference>
<sequence length="234" mass="26092">MKQIIAMGGGGFSMEPDNLLLDHYILNQSLKPNPRICFVSTASGDQDGYIQRFYHTFHSMACKPDHLALFDPHFKDLEDFVMSQDIFYVGGGSTRNMLVLWKEWGLDLLFKRAYENGTVLAGLSAGANCWFEEGLTDPLNAPLYKINGLGFIQGSICPHYDGEEKRRPSFHDLVGSGSMMPGFGMEDGAAVHFKDGQVFKCISSRPNAKVYSVFENTGRIHEEPLQMMYLGGLS</sequence>
<organism evidence="5 6">
    <name type="scientific">Metabacillus indicus</name>
    <name type="common">Bacillus indicus</name>
    <dbReference type="NCBI Taxonomy" id="246786"/>
    <lineage>
        <taxon>Bacteria</taxon>
        <taxon>Bacillati</taxon>
        <taxon>Bacillota</taxon>
        <taxon>Bacilli</taxon>
        <taxon>Bacillales</taxon>
        <taxon>Bacillaceae</taxon>
        <taxon>Metabacillus</taxon>
    </lineage>
</organism>
<evidence type="ECO:0000256" key="1">
    <source>
        <dbReference type="ARBA" id="ARBA00006534"/>
    </source>
</evidence>
<dbReference type="EMBL" id="JNVC02000001">
    <property type="protein sequence ID" value="KEZ54466.1"/>
    <property type="molecule type" value="Genomic_DNA"/>
</dbReference>
<dbReference type="OrthoDB" id="9778515at2"/>
<dbReference type="GO" id="GO:0006508">
    <property type="term" value="P:proteolysis"/>
    <property type="evidence" value="ECO:0007669"/>
    <property type="project" value="UniProtKB-KW"/>
</dbReference>
<dbReference type="InterPro" id="IPR005320">
    <property type="entry name" value="Peptidase_S51"/>
</dbReference>
<accession>A0A084H4F4</accession>
<reference evidence="5 6" key="1">
    <citation type="journal article" date="2005" name="Int. J. Syst. Evol. Microbiol.">
        <title>Bacillus cibi sp. nov., isolated from jeotgal, a traditional Korean fermented seafood.</title>
        <authorList>
            <person name="Yoon J.H."/>
            <person name="Lee C.H."/>
            <person name="Oh T.K."/>
        </authorList>
    </citation>
    <scope>NUCLEOTIDE SEQUENCE [LARGE SCALE GENOMIC DNA]</scope>
    <source>
        <strain evidence="5 6">DSM 16189</strain>
    </source>
</reference>
<gene>
    <name evidence="5" type="ORF">GS18_0206035</name>
</gene>
<evidence type="ECO:0000256" key="2">
    <source>
        <dbReference type="ARBA" id="ARBA00022670"/>
    </source>
</evidence>
<dbReference type="Proteomes" id="UP000028549">
    <property type="component" value="Unassembled WGS sequence"/>
</dbReference>
<dbReference type="Gene3D" id="3.40.50.880">
    <property type="match status" value="1"/>
</dbReference>
<evidence type="ECO:0000256" key="4">
    <source>
        <dbReference type="ARBA" id="ARBA00022825"/>
    </source>
</evidence>
<dbReference type="PANTHER" id="PTHR20842:SF0">
    <property type="entry name" value="ALPHA-ASPARTYL DIPEPTIDASE"/>
    <property type="match status" value="1"/>
</dbReference>
<proteinExistence type="inferred from homology"/>
<keyword evidence="4" id="KW-0720">Serine protease</keyword>
<keyword evidence="3" id="KW-0378">Hydrolase</keyword>
<dbReference type="Pfam" id="PF03575">
    <property type="entry name" value="Peptidase_S51"/>
    <property type="match status" value="1"/>
</dbReference>
<evidence type="ECO:0000313" key="5">
    <source>
        <dbReference type="EMBL" id="KEZ54466.1"/>
    </source>
</evidence>
<dbReference type="CDD" id="cd03146">
    <property type="entry name" value="GAT1_Peptidase_E"/>
    <property type="match status" value="1"/>
</dbReference>
<dbReference type="InterPro" id="IPR029062">
    <property type="entry name" value="Class_I_gatase-like"/>
</dbReference>
<dbReference type="SUPFAM" id="SSF52317">
    <property type="entry name" value="Class I glutamine amidotransferase-like"/>
    <property type="match status" value="1"/>
</dbReference>
<evidence type="ECO:0000256" key="3">
    <source>
        <dbReference type="ARBA" id="ARBA00022801"/>
    </source>
</evidence>
<protein>
    <submittedName>
        <fullName evidence="5">Peptidase</fullName>
    </submittedName>
</protein>
<comment type="similarity">
    <text evidence="1">Belongs to the peptidase S51 family.</text>
</comment>
<name>A0A084H4F4_METID</name>
<dbReference type="AlphaFoldDB" id="A0A084H4F4"/>
<comment type="caution">
    <text evidence="5">The sequence shown here is derived from an EMBL/GenBank/DDBJ whole genome shotgun (WGS) entry which is preliminary data.</text>
</comment>
<evidence type="ECO:0000313" key="6">
    <source>
        <dbReference type="Proteomes" id="UP000028549"/>
    </source>
</evidence>
<dbReference type="STRING" id="246786.GS18_0206035"/>